<dbReference type="AlphaFoldDB" id="A0A0F6RIJ7"/>
<dbReference type="HOGENOM" id="CLU_1381983_0_0_6"/>
<accession>A0A0F6RIJ7</accession>
<evidence type="ECO:0000313" key="2">
    <source>
        <dbReference type="Proteomes" id="UP000034085"/>
    </source>
</evidence>
<dbReference type="KEGG" id="cama:F384_26325"/>
<organism evidence="1 2">
    <name type="scientific">Citrobacter amalonaticus Y19</name>
    <dbReference type="NCBI Taxonomy" id="1261127"/>
    <lineage>
        <taxon>Bacteria</taxon>
        <taxon>Pseudomonadati</taxon>
        <taxon>Pseudomonadota</taxon>
        <taxon>Gammaproteobacteria</taxon>
        <taxon>Enterobacterales</taxon>
        <taxon>Enterobacteriaceae</taxon>
        <taxon>Citrobacter</taxon>
    </lineage>
</organism>
<dbReference type="RefSeq" id="WP_046498820.1">
    <property type="nucleotide sequence ID" value="NZ_CP011133.1"/>
</dbReference>
<proteinExistence type="predicted"/>
<dbReference type="OrthoDB" id="6625688at2"/>
<reference evidence="1 2" key="1">
    <citation type="submission" date="2015-03" db="EMBL/GenBank/DDBJ databases">
        <title>Complete genome sequence of Citrobacter amalonaticus Y19.</title>
        <authorList>
            <person name="Park S."/>
        </authorList>
    </citation>
    <scope>NUCLEOTIDE SEQUENCE [LARGE SCALE GENOMIC DNA]</scope>
    <source>
        <strain evidence="1 2">Y19</strain>
        <plasmid evidence="2">Plasmid</plasmid>
    </source>
</reference>
<dbReference type="EMBL" id="CP011133">
    <property type="protein sequence ID" value="AKE62090.1"/>
    <property type="molecule type" value="Genomic_DNA"/>
</dbReference>
<gene>
    <name evidence="1" type="ORF">F384_26325</name>
</gene>
<dbReference type="Proteomes" id="UP000034085">
    <property type="component" value="Plasmid"/>
</dbReference>
<name>A0A0F6RIJ7_CITAM</name>
<keyword evidence="1" id="KW-0614">Plasmid</keyword>
<geneLocation type="plasmid" evidence="1">
    <name>unnamed</name>
</geneLocation>
<dbReference type="PATRIC" id="fig|1261127.3.peg.5460"/>
<sequence>MTTTNGKKIFYVHYFEFDSCGGEFPLMRVEAENEDEAKLICLRNLADVYDVDHGDISLEEGFEVNGNSVYLQGIYPATAEQALVVDAVFNMAPVAPVAEAVTGTAESTSGISLVSDKVWLESWFDLEDEFADQMSHVAEDDKSDTRFVLYRDQVIDVRECETSSVPGWDLQFGLSGGTQMLFIRLSEDGDHVALGLE</sequence>
<evidence type="ECO:0000313" key="1">
    <source>
        <dbReference type="EMBL" id="AKE62090.1"/>
    </source>
</evidence>
<protein>
    <submittedName>
        <fullName evidence="1">Uncharacterized protein</fullName>
    </submittedName>
</protein>